<evidence type="ECO:0000313" key="2">
    <source>
        <dbReference type="EMBL" id="KAF5704617.1"/>
    </source>
</evidence>
<dbReference type="OrthoDB" id="3660917at2759"/>
<organism evidence="2 3">
    <name type="scientific">Fusarium mundagurra</name>
    <dbReference type="NCBI Taxonomy" id="1567541"/>
    <lineage>
        <taxon>Eukaryota</taxon>
        <taxon>Fungi</taxon>
        <taxon>Dikarya</taxon>
        <taxon>Ascomycota</taxon>
        <taxon>Pezizomycotina</taxon>
        <taxon>Sordariomycetes</taxon>
        <taxon>Hypocreomycetidae</taxon>
        <taxon>Hypocreales</taxon>
        <taxon>Nectriaceae</taxon>
        <taxon>Fusarium</taxon>
        <taxon>Fusarium fujikuroi species complex</taxon>
    </lineage>
</organism>
<comment type="caution">
    <text evidence="2">The sequence shown here is derived from an EMBL/GenBank/DDBJ whole genome shotgun (WGS) entry which is preliminary data.</text>
</comment>
<name>A0A8H5Y2U3_9HYPO</name>
<sequence length="571" mass="66042">MAGNHPQHQDLFNIEDYRGEIYYHYKAQGRTQKDVLSILNHQVGIQQIYQDASIFIYCTGKRDSIQGEFLPTAVLTAIFWSSPEGDGGVNNPSQHSNSGPEQIMSHASPRFLREEQWRGCETVFFHIDKLIQGSFEAGHWRWSGRETIIDSSINQQQEKAILHSFLNSVQSFQAVDYLVQGQYHDIIPNLVQKINDINDKGQVQVALKLLQHITECAQTYLKDKPATYPIYTSLAHIPMVHLQALEARIMGRFREFFEWYQGPRSYNSFVMMVNQARRRLMRDDDARLEDVFPPVDHYDRAFGVCNRRSLDIIALRLEVTYKRGQFVQLEMEATILIQRAKLIRDDDWHRFYNLVRGWYYLGCAQFSLLKWVPALTSFDRALQSDNQLRELGDWTIFDTEKVAIEGFRAQIFFQIFSHVRHLAGNMEEKLQADTHCSTDRQPANDNMSLRDIRKSMKRDPNGHGISALGFDGVLRTFDAERNVLDAVGLNPAQIREYYDGLPMPERFLTADGRNVSRRDMFSPNAEDIPRKPTEEDRARTRAYNEELKRRGVSCCVSDKLADNGEAEPNSK</sequence>
<keyword evidence="3" id="KW-1185">Reference proteome</keyword>
<dbReference type="Proteomes" id="UP000544331">
    <property type="component" value="Unassembled WGS sequence"/>
</dbReference>
<proteinExistence type="predicted"/>
<dbReference type="AlphaFoldDB" id="A0A8H5Y2U3"/>
<reference evidence="2 3" key="1">
    <citation type="submission" date="2020-05" db="EMBL/GenBank/DDBJ databases">
        <title>Identification and distribution of gene clusters putatively required for synthesis of sphingolipid metabolism inhibitors in phylogenetically diverse species of the filamentous fungus Fusarium.</title>
        <authorList>
            <person name="Kim H.-S."/>
            <person name="Busman M."/>
            <person name="Brown D.W."/>
            <person name="Divon H."/>
            <person name="Uhlig S."/>
            <person name="Proctor R.H."/>
        </authorList>
    </citation>
    <scope>NUCLEOTIDE SEQUENCE [LARGE SCALE GENOMIC DNA]</scope>
    <source>
        <strain evidence="2 3">NRRL 66235</strain>
    </source>
</reference>
<evidence type="ECO:0000256" key="1">
    <source>
        <dbReference type="SAM" id="MobiDB-lite"/>
    </source>
</evidence>
<protein>
    <submittedName>
        <fullName evidence="2">Uncharacterized protein</fullName>
    </submittedName>
</protein>
<evidence type="ECO:0000313" key="3">
    <source>
        <dbReference type="Proteomes" id="UP000544331"/>
    </source>
</evidence>
<feature type="region of interest" description="Disordered" evidence="1">
    <location>
        <begin position="518"/>
        <end position="538"/>
    </location>
</feature>
<feature type="compositionally biased region" description="Basic and acidic residues" evidence="1">
    <location>
        <begin position="527"/>
        <end position="538"/>
    </location>
</feature>
<gene>
    <name evidence="2" type="ORF">FMUND_12423</name>
</gene>
<accession>A0A8H5Y2U3</accession>
<dbReference type="EMBL" id="JAAOAN010000511">
    <property type="protein sequence ID" value="KAF5704617.1"/>
    <property type="molecule type" value="Genomic_DNA"/>
</dbReference>